<dbReference type="CDD" id="cd02134">
    <property type="entry name" value="KH-II_NusA_rpt1"/>
    <property type="match status" value="1"/>
</dbReference>
<evidence type="ECO:0000256" key="7">
    <source>
        <dbReference type="HAMAP-Rule" id="MF_00945"/>
    </source>
</evidence>
<feature type="domain" description="S1 motif" evidence="9">
    <location>
        <begin position="175"/>
        <end position="241"/>
    </location>
</feature>
<protein>
    <recommendedName>
        <fullName evidence="7">Transcription termination/antitermination protein NusA</fullName>
    </recommendedName>
</protein>
<dbReference type="HAMAP" id="MF_00945_B">
    <property type="entry name" value="NusA_B"/>
    <property type="match status" value="1"/>
</dbReference>
<dbReference type="InterPro" id="IPR010995">
    <property type="entry name" value="DNA_repair_Rad51/TF_NusA_a-hlx"/>
</dbReference>
<dbReference type="Pfam" id="PF26594">
    <property type="entry name" value="KH_NusA_2nd"/>
    <property type="match status" value="1"/>
</dbReference>
<dbReference type="SMART" id="SM00316">
    <property type="entry name" value="S1"/>
    <property type="match status" value="1"/>
</dbReference>
<dbReference type="Gene3D" id="2.40.50.140">
    <property type="entry name" value="Nucleic acid-binding proteins"/>
    <property type="match status" value="1"/>
</dbReference>
<dbReference type="STRING" id="454194.PYK22_02494"/>
<dbReference type="Gene3D" id="3.30.1480.10">
    <property type="entry name" value="NusA, N-terminal domain"/>
    <property type="match status" value="2"/>
</dbReference>
<dbReference type="FunFam" id="3.30.300.20:FF:000005">
    <property type="entry name" value="Transcription termination/antitermination protein NusA"/>
    <property type="match status" value="1"/>
</dbReference>
<dbReference type="OrthoDB" id="9807233at2"/>
<dbReference type="Pfam" id="PF14520">
    <property type="entry name" value="HHH_5"/>
    <property type="match status" value="1"/>
</dbReference>
<evidence type="ECO:0000256" key="3">
    <source>
        <dbReference type="ARBA" id="ARBA00022814"/>
    </source>
</evidence>
<dbReference type="Gene3D" id="1.10.150.20">
    <property type="entry name" value="5' to 3' exonuclease, C-terminal subdomain"/>
    <property type="match status" value="1"/>
</dbReference>
<dbReference type="GO" id="GO:0003723">
    <property type="term" value="F:RNA binding"/>
    <property type="evidence" value="ECO:0007669"/>
    <property type="project" value="UniProtKB-UniRule"/>
</dbReference>
<dbReference type="InterPro" id="IPR003029">
    <property type="entry name" value="S1_domain"/>
</dbReference>
<evidence type="ECO:0000256" key="5">
    <source>
        <dbReference type="ARBA" id="ARBA00023015"/>
    </source>
</evidence>
<reference evidence="10 11" key="2">
    <citation type="submission" date="2015-01" db="EMBL/GenBank/DDBJ databases">
        <title>Complete genome sequence of Pyrinomonas methylaliphatogenes type strain K22T.</title>
        <authorList>
            <person name="Lee K.C.Y."/>
            <person name="Power J.F."/>
            <person name="Dunfield P.F."/>
            <person name="Morgan X.C."/>
            <person name="Huttenhower C."/>
            <person name="Stott M.B."/>
        </authorList>
    </citation>
    <scope>NUCLEOTIDE SEQUENCE [LARGE SCALE GENOMIC DNA]</scope>
    <source>
        <strain evidence="10 11">K22</strain>
    </source>
</reference>
<evidence type="ECO:0000256" key="6">
    <source>
        <dbReference type="ARBA" id="ARBA00023163"/>
    </source>
</evidence>
<dbReference type="CDD" id="cd22529">
    <property type="entry name" value="KH-II_NusA_rpt2"/>
    <property type="match status" value="1"/>
</dbReference>
<dbReference type="InterPro" id="IPR009019">
    <property type="entry name" value="KH_sf_prok-type"/>
</dbReference>
<dbReference type="PROSITE" id="PS50084">
    <property type="entry name" value="KH_TYPE_1"/>
    <property type="match status" value="1"/>
</dbReference>
<organism evidence="10 11">
    <name type="scientific">Pyrinomonas methylaliphatogenes</name>
    <dbReference type="NCBI Taxonomy" id="454194"/>
    <lineage>
        <taxon>Bacteria</taxon>
        <taxon>Pseudomonadati</taxon>
        <taxon>Acidobacteriota</taxon>
        <taxon>Blastocatellia</taxon>
        <taxon>Blastocatellales</taxon>
        <taxon>Pyrinomonadaceae</taxon>
        <taxon>Pyrinomonas</taxon>
    </lineage>
</organism>
<gene>
    <name evidence="7" type="primary">nusA</name>
    <name evidence="10" type="ORF">PYK22_02494</name>
</gene>
<dbReference type="InterPro" id="IPR013735">
    <property type="entry name" value="TF_NusA_N"/>
</dbReference>
<dbReference type="InterPro" id="IPR012340">
    <property type="entry name" value="NA-bd_OB-fold"/>
</dbReference>
<evidence type="ECO:0000256" key="8">
    <source>
        <dbReference type="SAM" id="MobiDB-lite"/>
    </source>
</evidence>
<dbReference type="PANTHER" id="PTHR22648:SF0">
    <property type="entry name" value="TRANSCRIPTION TERMINATION_ANTITERMINATION PROTEIN NUSA"/>
    <property type="match status" value="1"/>
</dbReference>
<keyword evidence="11" id="KW-1185">Reference proteome</keyword>
<evidence type="ECO:0000256" key="1">
    <source>
        <dbReference type="ARBA" id="ARBA00022472"/>
    </source>
</evidence>
<proteinExistence type="inferred from homology"/>
<sequence length="597" mass="65429">MSATIAQSIDALCKEHGIDRELVIEAVKDAVRAAARKHFKSGEDLNVEWSPETGIEIFSTKRVVERVTRPATEISLEEARQLAGDEVEIGDELQIPLSTTKKVVERVARRDSEISLEQARRIAGGGVNVGDLIQVPIVPEELGRIAAQTAKQVLLQKVRDAVRQNIYEQYIDRVGELVSGYVKRFERGDIIVDLGNVEAILPRSQQVRTEQWTQGERIRAVIHKVYSPKEAKGPQVELSRTSTELLRRLFEMEVPEIYDETVVIKGIVREPGERSKVAVASNERDVDPVGACVGMKGSRVQAIIRELRGEKIDIIEWSEEPSIFAANALSPAKVNQVRITDIERKKIEVIVDEDQLSLAIGKRGQNVRLAAQLVGWDIDIKSEAEIKREIARQMGAAMLAGAEVPLTSLEGVTPAIANILAERGIKDLETLAATSVDEISEYLDISFDEAQALIDSARNIIAARNEGATAQPSAEESGASASGPAEEREGEDPTARGYDEAVQTRPPFIAEEKIRAEDSADPVALTEADPMTVDELVLQEMDAGRDLRPDVIVPTPDITSSEAAVIERQAAAVEEERAAREAQVEGSKDELSRSADE</sequence>
<dbReference type="GO" id="GO:0003700">
    <property type="term" value="F:DNA-binding transcription factor activity"/>
    <property type="evidence" value="ECO:0007669"/>
    <property type="project" value="InterPro"/>
</dbReference>
<comment type="subcellular location">
    <subcellularLocation>
        <location evidence="7">Cytoplasm</location>
    </subcellularLocation>
</comment>
<feature type="region of interest" description="Disordered" evidence="8">
    <location>
        <begin position="574"/>
        <end position="597"/>
    </location>
</feature>
<dbReference type="EMBL" id="CBXV010000008">
    <property type="protein sequence ID" value="CDM66464.1"/>
    <property type="molecule type" value="Genomic_DNA"/>
</dbReference>
<dbReference type="InterPro" id="IPR025249">
    <property type="entry name" value="TF_NusA_KH_1st"/>
</dbReference>
<dbReference type="SUPFAM" id="SSF47794">
    <property type="entry name" value="Rad51 N-terminal domain-like"/>
    <property type="match status" value="1"/>
</dbReference>
<dbReference type="InterPro" id="IPR036555">
    <property type="entry name" value="NusA_N_sf"/>
</dbReference>
<evidence type="ECO:0000256" key="4">
    <source>
        <dbReference type="ARBA" id="ARBA00022884"/>
    </source>
</evidence>
<evidence type="ECO:0000313" key="11">
    <source>
        <dbReference type="Proteomes" id="UP000031518"/>
    </source>
</evidence>
<dbReference type="InterPro" id="IPR004087">
    <property type="entry name" value="KH_dom"/>
</dbReference>
<feature type="region of interest" description="Disordered" evidence="8">
    <location>
        <begin position="466"/>
        <end position="528"/>
    </location>
</feature>
<dbReference type="Proteomes" id="UP000031518">
    <property type="component" value="Unassembled WGS sequence"/>
</dbReference>
<comment type="function">
    <text evidence="7">Participates in both transcription termination and antitermination.</text>
</comment>
<comment type="subunit">
    <text evidence="7">Monomer. Binds directly to the core enzyme of the DNA-dependent RNA polymerase and to nascent RNA.</text>
</comment>
<dbReference type="FunFam" id="3.30.300.20:FF:000002">
    <property type="entry name" value="Transcription termination/antitermination protein NusA"/>
    <property type="match status" value="1"/>
</dbReference>
<feature type="compositionally biased region" description="Low complexity" evidence="8">
    <location>
        <begin position="472"/>
        <end position="484"/>
    </location>
</feature>
<dbReference type="SUPFAM" id="SSF50249">
    <property type="entry name" value="Nucleic acid-binding proteins"/>
    <property type="match status" value="1"/>
</dbReference>
<keyword evidence="3 7" id="KW-0889">Transcription antitermination</keyword>
<dbReference type="PANTHER" id="PTHR22648">
    <property type="entry name" value="TRANSCRIPTION TERMINATION FACTOR NUSA"/>
    <property type="match status" value="1"/>
</dbReference>
<dbReference type="InterPro" id="IPR030842">
    <property type="entry name" value="TF_NusA_bacterial"/>
</dbReference>
<evidence type="ECO:0000259" key="9">
    <source>
        <dbReference type="PROSITE" id="PS50126"/>
    </source>
</evidence>
<dbReference type="InterPro" id="IPR058582">
    <property type="entry name" value="KH_NusA_2nd"/>
</dbReference>
<keyword evidence="1 7" id="KW-0806">Transcription termination</keyword>
<evidence type="ECO:0000313" key="10">
    <source>
        <dbReference type="EMBL" id="CDM66464.1"/>
    </source>
</evidence>
<dbReference type="InterPro" id="IPR015946">
    <property type="entry name" value="KH_dom-like_a/b"/>
</dbReference>
<comment type="similarity">
    <text evidence="7">Belongs to the NusA family.</text>
</comment>
<feature type="compositionally biased region" description="Basic and acidic residues" evidence="8">
    <location>
        <begin position="485"/>
        <end position="499"/>
    </location>
</feature>
<dbReference type="GO" id="GO:0031564">
    <property type="term" value="P:transcription antitermination"/>
    <property type="evidence" value="ECO:0007669"/>
    <property type="project" value="UniProtKB-UniRule"/>
</dbReference>
<accession>A0A0B6X1N0</accession>
<keyword evidence="2 7" id="KW-0963">Cytoplasm</keyword>
<dbReference type="SUPFAM" id="SSF69705">
    <property type="entry name" value="Transcription factor NusA, N-terminal domain"/>
    <property type="match status" value="1"/>
</dbReference>
<dbReference type="NCBIfam" id="TIGR01953">
    <property type="entry name" value="NusA"/>
    <property type="match status" value="1"/>
</dbReference>
<evidence type="ECO:0000256" key="2">
    <source>
        <dbReference type="ARBA" id="ARBA00022490"/>
    </source>
</evidence>
<dbReference type="SUPFAM" id="SSF54814">
    <property type="entry name" value="Prokaryotic type KH domain (KH-domain type II)"/>
    <property type="match status" value="2"/>
</dbReference>
<dbReference type="AlphaFoldDB" id="A0A0B6X1N0"/>
<dbReference type="GO" id="GO:0000166">
    <property type="term" value="F:nucleotide binding"/>
    <property type="evidence" value="ECO:0007669"/>
    <property type="project" value="InterPro"/>
</dbReference>
<keyword evidence="4 7" id="KW-0694">RNA-binding</keyword>
<keyword evidence="6 7" id="KW-0804">Transcription</keyword>
<keyword evidence="5 7" id="KW-0805">Transcription regulation</keyword>
<dbReference type="Gene3D" id="3.30.300.20">
    <property type="match status" value="2"/>
</dbReference>
<dbReference type="InterPro" id="IPR010213">
    <property type="entry name" value="TF_NusA"/>
</dbReference>
<dbReference type="RefSeq" id="WP_060635642.1">
    <property type="nucleotide sequence ID" value="NZ_CBXV010000008.1"/>
</dbReference>
<dbReference type="Pfam" id="PF08529">
    <property type="entry name" value="NusA_N"/>
    <property type="match status" value="2"/>
</dbReference>
<dbReference type="PROSITE" id="PS50126">
    <property type="entry name" value="S1"/>
    <property type="match status" value="1"/>
</dbReference>
<dbReference type="GO" id="GO:0005829">
    <property type="term" value="C:cytosol"/>
    <property type="evidence" value="ECO:0007669"/>
    <property type="project" value="TreeGrafter"/>
</dbReference>
<dbReference type="GO" id="GO:0006353">
    <property type="term" value="P:DNA-templated transcription termination"/>
    <property type="evidence" value="ECO:0007669"/>
    <property type="project" value="UniProtKB-UniRule"/>
</dbReference>
<dbReference type="SMART" id="SM00322">
    <property type="entry name" value="KH"/>
    <property type="match status" value="2"/>
</dbReference>
<reference evidence="10 11" key="1">
    <citation type="submission" date="2013-12" db="EMBL/GenBank/DDBJ databases">
        <authorList>
            <person name="Stott M."/>
        </authorList>
    </citation>
    <scope>NUCLEOTIDE SEQUENCE [LARGE SCALE GENOMIC DNA]</scope>
    <source>
        <strain evidence="10 11">K22</strain>
    </source>
</reference>
<name>A0A0B6X1N0_9BACT</name>
<dbReference type="Pfam" id="PF00575">
    <property type="entry name" value="S1"/>
    <property type="match status" value="1"/>
</dbReference>
<dbReference type="CDD" id="cd04455">
    <property type="entry name" value="S1_NusA"/>
    <property type="match status" value="1"/>
</dbReference>
<dbReference type="Pfam" id="PF13184">
    <property type="entry name" value="KH_NusA_1st"/>
    <property type="match status" value="1"/>
</dbReference>